<comment type="caution">
    <text evidence="1">The sequence shown here is derived from an EMBL/GenBank/DDBJ whole genome shotgun (WGS) entry which is preliminary data.</text>
</comment>
<sequence length="70" mass="7411">MNRTACPLCALERTPADAAGLAWSSQHEPDGSITWICPTCTRAQLWRIEALLAIATPTAPAAPVPARRAA</sequence>
<evidence type="ECO:0000313" key="2">
    <source>
        <dbReference type="Proteomes" id="UP001500804"/>
    </source>
</evidence>
<name>A0ABP9NRY2_9PSEU</name>
<organism evidence="1 2">
    <name type="scientific">Pseudonocardia adelaidensis</name>
    <dbReference type="NCBI Taxonomy" id="648754"/>
    <lineage>
        <taxon>Bacteria</taxon>
        <taxon>Bacillati</taxon>
        <taxon>Actinomycetota</taxon>
        <taxon>Actinomycetes</taxon>
        <taxon>Pseudonocardiales</taxon>
        <taxon>Pseudonocardiaceae</taxon>
        <taxon>Pseudonocardia</taxon>
    </lineage>
</organism>
<keyword evidence="2" id="KW-1185">Reference proteome</keyword>
<evidence type="ECO:0000313" key="1">
    <source>
        <dbReference type="EMBL" id="GAA5128799.1"/>
    </source>
</evidence>
<accession>A0ABP9NRY2</accession>
<gene>
    <name evidence="1" type="ORF">GCM10023320_48350</name>
</gene>
<protein>
    <submittedName>
        <fullName evidence="1">Uncharacterized protein</fullName>
    </submittedName>
</protein>
<proteinExistence type="predicted"/>
<dbReference type="EMBL" id="BAABJO010000019">
    <property type="protein sequence ID" value="GAA5128799.1"/>
    <property type="molecule type" value="Genomic_DNA"/>
</dbReference>
<reference evidence="2" key="1">
    <citation type="journal article" date="2019" name="Int. J. Syst. Evol. Microbiol.">
        <title>The Global Catalogue of Microorganisms (GCM) 10K type strain sequencing project: providing services to taxonomists for standard genome sequencing and annotation.</title>
        <authorList>
            <consortium name="The Broad Institute Genomics Platform"/>
            <consortium name="The Broad Institute Genome Sequencing Center for Infectious Disease"/>
            <person name="Wu L."/>
            <person name="Ma J."/>
        </authorList>
    </citation>
    <scope>NUCLEOTIDE SEQUENCE [LARGE SCALE GENOMIC DNA]</scope>
    <source>
        <strain evidence="2">JCM 18302</strain>
    </source>
</reference>
<dbReference type="Proteomes" id="UP001500804">
    <property type="component" value="Unassembled WGS sequence"/>
</dbReference>